<name>A0AAD1S6H5_PELCU</name>
<feature type="compositionally biased region" description="Polar residues" evidence="1">
    <location>
        <begin position="123"/>
        <end position="136"/>
    </location>
</feature>
<feature type="compositionally biased region" description="Basic and acidic residues" evidence="1">
    <location>
        <begin position="43"/>
        <end position="53"/>
    </location>
</feature>
<evidence type="ECO:0000313" key="2">
    <source>
        <dbReference type="EMBL" id="CAH2293729.1"/>
    </source>
</evidence>
<reference evidence="2" key="1">
    <citation type="submission" date="2022-03" db="EMBL/GenBank/DDBJ databases">
        <authorList>
            <person name="Alioto T."/>
            <person name="Alioto T."/>
            <person name="Gomez Garrido J."/>
        </authorList>
    </citation>
    <scope>NUCLEOTIDE SEQUENCE</scope>
</reference>
<accession>A0AAD1S6H5</accession>
<keyword evidence="3" id="KW-1185">Reference proteome</keyword>
<evidence type="ECO:0000313" key="3">
    <source>
        <dbReference type="Proteomes" id="UP001295444"/>
    </source>
</evidence>
<feature type="region of interest" description="Disordered" evidence="1">
    <location>
        <begin position="35"/>
        <end position="136"/>
    </location>
</feature>
<protein>
    <submittedName>
        <fullName evidence="2">Uncharacterized protein</fullName>
    </submittedName>
</protein>
<feature type="compositionally biased region" description="Basic and acidic residues" evidence="1">
    <location>
        <begin position="93"/>
        <end position="104"/>
    </location>
</feature>
<organism evidence="2 3">
    <name type="scientific">Pelobates cultripes</name>
    <name type="common">Western spadefoot toad</name>
    <dbReference type="NCBI Taxonomy" id="61616"/>
    <lineage>
        <taxon>Eukaryota</taxon>
        <taxon>Metazoa</taxon>
        <taxon>Chordata</taxon>
        <taxon>Craniata</taxon>
        <taxon>Vertebrata</taxon>
        <taxon>Euteleostomi</taxon>
        <taxon>Amphibia</taxon>
        <taxon>Batrachia</taxon>
        <taxon>Anura</taxon>
        <taxon>Pelobatoidea</taxon>
        <taxon>Pelobatidae</taxon>
        <taxon>Pelobates</taxon>
    </lineage>
</organism>
<feature type="compositionally biased region" description="Polar residues" evidence="1">
    <location>
        <begin position="66"/>
        <end position="86"/>
    </location>
</feature>
<evidence type="ECO:0000256" key="1">
    <source>
        <dbReference type="SAM" id="MobiDB-lite"/>
    </source>
</evidence>
<dbReference type="Proteomes" id="UP001295444">
    <property type="component" value="Chromosome 05"/>
</dbReference>
<sequence length="136" mass="15384">MRYYVAQEVASWIHPVTRRRHYGVPLQAFQVAVHPRKHRQARRRETGRTDLGTHTHFYTCGKETARQPQSPSDIPEHSTSYQQATMWQPGAGVEHHAAARETTKLHQAGDGPATEESKLVDKTVSTTSMRGQLTLD</sequence>
<dbReference type="EMBL" id="OW240916">
    <property type="protein sequence ID" value="CAH2293729.1"/>
    <property type="molecule type" value="Genomic_DNA"/>
</dbReference>
<gene>
    <name evidence="2" type="ORF">PECUL_23A019732</name>
</gene>
<proteinExistence type="predicted"/>
<dbReference type="AlphaFoldDB" id="A0AAD1S6H5"/>